<accession>A0A3D9AVG8</accession>
<dbReference type="AlphaFoldDB" id="A0A3D9AVG8"/>
<keyword evidence="1" id="KW-0175">Coiled coil</keyword>
<comment type="caution">
    <text evidence="2">The sequence shown here is derived from an EMBL/GenBank/DDBJ whole genome shotgun (WGS) entry which is preliminary data.</text>
</comment>
<organism evidence="2 3">
    <name type="scientific">Chryseobacterium pennipullorum</name>
    <dbReference type="NCBI Taxonomy" id="2258963"/>
    <lineage>
        <taxon>Bacteria</taxon>
        <taxon>Pseudomonadati</taxon>
        <taxon>Bacteroidota</taxon>
        <taxon>Flavobacteriia</taxon>
        <taxon>Flavobacteriales</taxon>
        <taxon>Weeksellaceae</taxon>
        <taxon>Chryseobacterium group</taxon>
        <taxon>Chryseobacterium</taxon>
    </lineage>
</organism>
<evidence type="ECO:0000313" key="3">
    <source>
        <dbReference type="Proteomes" id="UP000256257"/>
    </source>
</evidence>
<dbReference type="OrthoDB" id="9811599at2"/>
<dbReference type="RefSeq" id="WP_115929419.1">
    <property type="nucleotide sequence ID" value="NZ_QNVV01000017.1"/>
</dbReference>
<evidence type="ECO:0000313" key="2">
    <source>
        <dbReference type="EMBL" id="REC45303.1"/>
    </source>
</evidence>
<proteinExistence type="predicted"/>
<gene>
    <name evidence="2" type="ORF">DRF67_16590</name>
</gene>
<dbReference type="EMBL" id="QNVV01000017">
    <property type="protein sequence ID" value="REC45303.1"/>
    <property type="molecule type" value="Genomic_DNA"/>
</dbReference>
<evidence type="ECO:0000256" key="1">
    <source>
        <dbReference type="SAM" id="Coils"/>
    </source>
</evidence>
<keyword evidence="3" id="KW-1185">Reference proteome</keyword>
<dbReference type="Proteomes" id="UP000256257">
    <property type="component" value="Unassembled WGS sequence"/>
</dbReference>
<sequence>MTKKTLHNFHIPVMGLSYTIDSPIRVAQYGISSVISIIDDEILEKMKNFYNQKFNLDYLGISTKTEDYRAKRITAYLDMVDDIVNEKFKAFKHEISKNKEALKDFIAMLPNTSDVKSGLQSIISQSEGWGTQIKNYIETNLKPGSIDVNIMTKVDKDNYKNNQQLPVMYNDAHASLRGFAMSKLSSSMVLSAGMNPRLYSYMEEFEDFFPDQHGILKKKIILKVSDFRSAMIQGNFLAKKGLWVSEYRIESGLNCGGHAFATEGMLLGPIMEEFRQKKNELIQSAHALMVNALEQKGKPVVSEPLEMKITVQGGVGTSEEHEFLLAQYQVDSVGWGSPFLLVPEATSVDAETRNLLVKAKKKDFYLSNISPLGVPFNTVKGTSNEKLKYEKEARGKYGSSCPKKLLALSKEFSPEGTCTASKKYQDIKLKELENRKEALSKEEFDKERTGITDKACLCVGLVNAAYIEQNIEIKGEKQGVVICPGPNIAFFDKEVSLSEMMQHIYGNANILSGIPRPNMFINELKMYIDYLKKEVTDASIQVSHAQTKKWNSFRKNMLEGIAYYRDLFGTSLFFRNRLSEINHQLQTYTLELTAIEIPQAAK</sequence>
<reference evidence="2 3" key="1">
    <citation type="submission" date="2018-06" db="EMBL/GenBank/DDBJ databases">
        <title>Novel Chryseobacterium species.</title>
        <authorList>
            <person name="Newman J."/>
            <person name="Hugo C."/>
            <person name="Oosthuizen L."/>
            <person name="Charimba G."/>
        </authorList>
    </citation>
    <scope>NUCLEOTIDE SEQUENCE [LARGE SCALE GENOMIC DNA]</scope>
    <source>
        <strain evidence="2 3">7_F195</strain>
    </source>
</reference>
<name>A0A3D9AVG8_9FLAO</name>
<feature type="coiled-coil region" evidence="1">
    <location>
        <begin position="422"/>
        <end position="449"/>
    </location>
</feature>
<protein>
    <submittedName>
        <fullName evidence="2">Uncharacterized protein</fullName>
    </submittedName>
</protein>